<sequence length="470" mass="52261">MQMSVGTEHITLEDGHFYVLLQERKLAAAISCYETFRNAQSLRTGQGALGTFLFLSQLTNFNSYVTLTATRHYLRSLSAALLSPSFRKWWPTNSDVTGAAVGICKLQHLYEIPATKMADMKSRLLPAALPEDFTCVARGCSMAAEFGNTSAWIRAALAKASSSLTSGAFRRLQLGLGWLQANDERWPRLRLLTKSESTKAGKSYPSSPDSDINEYKNVCVTQGSLRPSGSRLVCKMSTNFGDPLLILQPLKLEVLSLKPRVVVISDFLSLSEVHFIRSAAQKGFERAGIYSPTAVEGMPSWKRIGKVSWLWDSHHNLLERLTRRIEVATGLSLESAEAYQVANYGLGGHYTPHMDAHRFDKVADHVDSKDGNRLATMLMYLTDVDAGGATAFVKLGIAVKPRVGDALFWYDVEPYDGSEFPDQLAFWHQKRKADELTTHVGCPVLLGSKWIVTKWIHERNNIVVHYNTPG</sequence>
<gene>
    <name evidence="1" type="ORF">HPB49_004232</name>
</gene>
<evidence type="ECO:0000313" key="1">
    <source>
        <dbReference type="EMBL" id="KAH7949027.1"/>
    </source>
</evidence>
<reference evidence="1" key="1">
    <citation type="submission" date="2020-05" db="EMBL/GenBank/DDBJ databases">
        <title>Large-scale comparative analyses of tick genomes elucidate their genetic diversity and vector capacities.</title>
        <authorList>
            <person name="Jia N."/>
            <person name="Wang J."/>
            <person name="Shi W."/>
            <person name="Du L."/>
            <person name="Sun Y."/>
            <person name="Zhan W."/>
            <person name="Jiang J."/>
            <person name="Wang Q."/>
            <person name="Zhang B."/>
            <person name="Ji P."/>
            <person name="Sakyi L.B."/>
            <person name="Cui X."/>
            <person name="Yuan T."/>
            <person name="Jiang B."/>
            <person name="Yang W."/>
            <person name="Lam T.T.-Y."/>
            <person name="Chang Q."/>
            <person name="Ding S."/>
            <person name="Wang X."/>
            <person name="Zhu J."/>
            <person name="Ruan X."/>
            <person name="Zhao L."/>
            <person name="Wei J."/>
            <person name="Que T."/>
            <person name="Du C."/>
            <person name="Cheng J."/>
            <person name="Dai P."/>
            <person name="Han X."/>
            <person name="Huang E."/>
            <person name="Gao Y."/>
            <person name="Liu J."/>
            <person name="Shao H."/>
            <person name="Ye R."/>
            <person name="Li L."/>
            <person name="Wei W."/>
            <person name="Wang X."/>
            <person name="Wang C."/>
            <person name="Yang T."/>
            <person name="Huo Q."/>
            <person name="Li W."/>
            <person name="Guo W."/>
            <person name="Chen H."/>
            <person name="Zhou L."/>
            <person name="Ni X."/>
            <person name="Tian J."/>
            <person name="Zhou Y."/>
            <person name="Sheng Y."/>
            <person name="Liu T."/>
            <person name="Pan Y."/>
            <person name="Xia L."/>
            <person name="Li J."/>
            <person name="Zhao F."/>
            <person name="Cao W."/>
        </authorList>
    </citation>
    <scope>NUCLEOTIDE SEQUENCE</scope>
    <source>
        <strain evidence="1">Dsil-2018</strain>
    </source>
</reference>
<protein>
    <submittedName>
        <fullName evidence="1">Uncharacterized protein</fullName>
    </submittedName>
</protein>
<dbReference type="Proteomes" id="UP000821865">
    <property type="component" value="Chromosome 5"/>
</dbReference>
<proteinExistence type="predicted"/>
<comment type="caution">
    <text evidence="1">The sequence shown here is derived from an EMBL/GenBank/DDBJ whole genome shotgun (WGS) entry which is preliminary data.</text>
</comment>
<keyword evidence="2" id="KW-1185">Reference proteome</keyword>
<evidence type="ECO:0000313" key="2">
    <source>
        <dbReference type="Proteomes" id="UP000821865"/>
    </source>
</evidence>
<dbReference type="EMBL" id="CM023474">
    <property type="protein sequence ID" value="KAH7949027.1"/>
    <property type="molecule type" value="Genomic_DNA"/>
</dbReference>
<accession>A0ACB8CPT1</accession>
<organism evidence="1 2">
    <name type="scientific">Dermacentor silvarum</name>
    <name type="common">Tick</name>
    <dbReference type="NCBI Taxonomy" id="543639"/>
    <lineage>
        <taxon>Eukaryota</taxon>
        <taxon>Metazoa</taxon>
        <taxon>Ecdysozoa</taxon>
        <taxon>Arthropoda</taxon>
        <taxon>Chelicerata</taxon>
        <taxon>Arachnida</taxon>
        <taxon>Acari</taxon>
        <taxon>Parasitiformes</taxon>
        <taxon>Ixodida</taxon>
        <taxon>Ixodoidea</taxon>
        <taxon>Ixodidae</taxon>
        <taxon>Rhipicephalinae</taxon>
        <taxon>Dermacentor</taxon>
    </lineage>
</organism>
<name>A0ACB8CPT1_DERSI</name>